<dbReference type="GO" id="GO:0003677">
    <property type="term" value="F:DNA binding"/>
    <property type="evidence" value="ECO:0007669"/>
    <property type="project" value="UniProtKB-KW"/>
</dbReference>
<dbReference type="InterPro" id="IPR004839">
    <property type="entry name" value="Aminotransferase_I/II_large"/>
</dbReference>
<feature type="domain" description="HTH gntR-type" evidence="6">
    <location>
        <begin position="13"/>
        <end position="81"/>
    </location>
</feature>
<dbReference type="InterPro" id="IPR015424">
    <property type="entry name" value="PyrdxlP-dep_Trfase"/>
</dbReference>
<dbReference type="AlphaFoldDB" id="A0A5E4W483"/>
<organism evidence="7 8">
    <name type="scientific">Pandoraea iniqua</name>
    <dbReference type="NCBI Taxonomy" id="2508288"/>
    <lineage>
        <taxon>Bacteria</taxon>
        <taxon>Pseudomonadati</taxon>
        <taxon>Pseudomonadota</taxon>
        <taxon>Betaproteobacteria</taxon>
        <taxon>Burkholderiales</taxon>
        <taxon>Burkholderiaceae</taxon>
        <taxon>Pandoraea</taxon>
    </lineage>
</organism>
<dbReference type="CDD" id="cd07377">
    <property type="entry name" value="WHTH_GntR"/>
    <property type="match status" value="1"/>
</dbReference>
<dbReference type="InterPro" id="IPR051446">
    <property type="entry name" value="HTH_trans_reg/aminotransferase"/>
</dbReference>
<evidence type="ECO:0000313" key="7">
    <source>
        <dbReference type="EMBL" id="VVE18436.1"/>
    </source>
</evidence>
<keyword evidence="4" id="KW-0238">DNA-binding</keyword>
<dbReference type="PROSITE" id="PS50949">
    <property type="entry name" value="HTH_GNTR"/>
    <property type="match status" value="1"/>
</dbReference>
<reference evidence="7 8" key="1">
    <citation type="submission" date="2019-08" db="EMBL/GenBank/DDBJ databases">
        <authorList>
            <person name="Peeters C."/>
        </authorList>
    </citation>
    <scope>NUCLEOTIDE SEQUENCE [LARGE SCALE GENOMIC DNA]</scope>
    <source>
        <strain evidence="7 8">LMG 31115</strain>
    </source>
</reference>
<sequence>MTLQIQLDRSAATPLSEQIRLAISAAIERGTLAPGARLPSWLDLAAQLGVARGTVRLAYDRLSDAQLITASRAAGTRVAERPPSGNTLNTAYDPSPFMRTYEGLTAGPAIFQMGVSAQQTLPAKLFTHVRAFALRAESSPSVVYPDPRGEPNLRREIAAYVSLARGIACSPDQVIVTSGFSGGLGLALRALGLEGKQAWVENPGFPFARHGLTLAQLKLCPVPVDSEGIDVAYGIANAPEASLVLVTPGQQAPLGPTLSLARRLQLLDWATKNDAWIIEDDYLSELQLSARAAPALASLDRGQRVIHIGSFSKTISPALRLGFVVVPPPLASTFAEVTACLAPAPWPSVQLAAAKFMAEGHYLRHLRRLKRLYFAQRAALLQSLETHALETVSAGLAVLVRLPDDVSDVDVARELLNYGLGPAALSPWYVTPETARSGLLLGVATAPETNLARSSARLADVIRRLR</sequence>
<dbReference type="SUPFAM" id="SSF46785">
    <property type="entry name" value="Winged helix' DNA-binding domain"/>
    <property type="match status" value="1"/>
</dbReference>
<evidence type="ECO:0000256" key="2">
    <source>
        <dbReference type="ARBA" id="ARBA00022898"/>
    </source>
</evidence>
<dbReference type="PANTHER" id="PTHR46577">
    <property type="entry name" value="HTH-TYPE TRANSCRIPTIONAL REGULATORY PROTEIN GABR"/>
    <property type="match status" value="1"/>
</dbReference>
<gene>
    <name evidence="7" type="ORF">PIN31115_03000</name>
</gene>
<dbReference type="InterPro" id="IPR015421">
    <property type="entry name" value="PyrdxlP-dep_Trfase_major"/>
</dbReference>
<evidence type="ECO:0000256" key="3">
    <source>
        <dbReference type="ARBA" id="ARBA00023015"/>
    </source>
</evidence>
<dbReference type="PANTHER" id="PTHR46577:SF1">
    <property type="entry name" value="HTH-TYPE TRANSCRIPTIONAL REGULATORY PROTEIN GABR"/>
    <property type="match status" value="1"/>
</dbReference>
<dbReference type="GO" id="GO:0030170">
    <property type="term" value="F:pyridoxal phosphate binding"/>
    <property type="evidence" value="ECO:0007669"/>
    <property type="project" value="InterPro"/>
</dbReference>
<keyword evidence="3" id="KW-0805">Transcription regulation</keyword>
<name>A0A5E4W483_9BURK</name>
<protein>
    <submittedName>
        <fullName evidence="7">GntR family transcriptional regulator</fullName>
    </submittedName>
</protein>
<evidence type="ECO:0000256" key="1">
    <source>
        <dbReference type="ARBA" id="ARBA00005384"/>
    </source>
</evidence>
<evidence type="ECO:0000313" key="8">
    <source>
        <dbReference type="Proteomes" id="UP000333828"/>
    </source>
</evidence>
<dbReference type="SMART" id="SM00345">
    <property type="entry name" value="HTH_GNTR"/>
    <property type="match status" value="1"/>
</dbReference>
<dbReference type="InterPro" id="IPR036388">
    <property type="entry name" value="WH-like_DNA-bd_sf"/>
</dbReference>
<proteinExistence type="inferred from homology"/>
<dbReference type="CDD" id="cd00609">
    <property type="entry name" value="AAT_like"/>
    <property type="match status" value="1"/>
</dbReference>
<dbReference type="Gene3D" id="3.40.640.10">
    <property type="entry name" value="Type I PLP-dependent aspartate aminotransferase-like (Major domain)"/>
    <property type="match status" value="1"/>
</dbReference>
<dbReference type="GO" id="GO:0003700">
    <property type="term" value="F:DNA-binding transcription factor activity"/>
    <property type="evidence" value="ECO:0007669"/>
    <property type="project" value="InterPro"/>
</dbReference>
<dbReference type="RefSeq" id="WP_150684707.1">
    <property type="nucleotide sequence ID" value="NZ_CABPSI010000003.1"/>
</dbReference>
<dbReference type="InterPro" id="IPR000524">
    <property type="entry name" value="Tscrpt_reg_HTH_GntR"/>
</dbReference>
<dbReference type="EMBL" id="CABPSI010000003">
    <property type="protein sequence ID" value="VVE18436.1"/>
    <property type="molecule type" value="Genomic_DNA"/>
</dbReference>
<keyword evidence="2" id="KW-0663">Pyridoxal phosphate</keyword>
<comment type="similarity">
    <text evidence="1">In the C-terminal section; belongs to the class-I pyridoxal-phosphate-dependent aminotransferase family.</text>
</comment>
<dbReference type="SUPFAM" id="SSF53383">
    <property type="entry name" value="PLP-dependent transferases"/>
    <property type="match status" value="1"/>
</dbReference>
<dbReference type="Pfam" id="PF00392">
    <property type="entry name" value="GntR"/>
    <property type="match status" value="1"/>
</dbReference>
<dbReference type="Proteomes" id="UP000333828">
    <property type="component" value="Unassembled WGS sequence"/>
</dbReference>
<evidence type="ECO:0000256" key="4">
    <source>
        <dbReference type="ARBA" id="ARBA00023125"/>
    </source>
</evidence>
<dbReference type="InterPro" id="IPR036390">
    <property type="entry name" value="WH_DNA-bd_sf"/>
</dbReference>
<evidence type="ECO:0000259" key="6">
    <source>
        <dbReference type="PROSITE" id="PS50949"/>
    </source>
</evidence>
<keyword evidence="5" id="KW-0804">Transcription</keyword>
<accession>A0A5E4W483</accession>
<dbReference type="Pfam" id="PF00155">
    <property type="entry name" value="Aminotran_1_2"/>
    <property type="match status" value="1"/>
</dbReference>
<evidence type="ECO:0000256" key="5">
    <source>
        <dbReference type="ARBA" id="ARBA00023163"/>
    </source>
</evidence>
<dbReference type="Gene3D" id="1.10.10.10">
    <property type="entry name" value="Winged helix-like DNA-binding domain superfamily/Winged helix DNA-binding domain"/>
    <property type="match status" value="1"/>
</dbReference>
<keyword evidence="8" id="KW-1185">Reference proteome</keyword>